<feature type="transmembrane region" description="Helical" evidence="2">
    <location>
        <begin position="67"/>
        <end position="88"/>
    </location>
</feature>
<protein>
    <submittedName>
        <fullName evidence="3">Uncharacterized protein</fullName>
    </submittedName>
</protein>
<keyword evidence="2" id="KW-0812">Transmembrane</keyword>
<evidence type="ECO:0000313" key="4">
    <source>
        <dbReference type="Proteomes" id="UP001224997"/>
    </source>
</evidence>
<comment type="caution">
    <text evidence="3">The sequence shown here is derived from an EMBL/GenBank/DDBJ whole genome shotgun (WGS) entry which is preliminary data.</text>
</comment>
<keyword evidence="4" id="KW-1185">Reference proteome</keyword>
<accession>A0ABT9JDB6</accession>
<feature type="compositionally biased region" description="Basic and acidic residues" evidence="1">
    <location>
        <begin position="1"/>
        <end position="17"/>
    </location>
</feature>
<name>A0ABT9JDB6_9RHOB</name>
<feature type="compositionally biased region" description="Basic and acidic residues" evidence="1">
    <location>
        <begin position="93"/>
        <end position="103"/>
    </location>
</feature>
<evidence type="ECO:0000256" key="2">
    <source>
        <dbReference type="SAM" id="Phobius"/>
    </source>
</evidence>
<feature type="region of interest" description="Disordered" evidence="1">
    <location>
        <begin position="93"/>
        <end position="137"/>
    </location>
</feature>
<dbReference type="Proteomes" id="UP001224997">
    <property type="component" value="Unassembled WGS sequence"/>
</dbReference>
<organism evidence="3 4">
    <name type="scientific">Paracoccus spongiarum</name>
    <dbReference type="NCBI Taxonomy" id="3064387"/>
    <lineage>
        <taxon>Bacteria</taxon>
        <taxon>Pseudomonadati</taxon>
        <taxon>Pseudomonadota</taxon>
        <taxon>Alphaproteobacteria</taxon>
        <taxon>Rhodobacterales</taxon>
        <taxon>Paracoccaceae</taxon>
        <taxon>Paracoccus</taxon>
    </lineage>
</organism>
<feature type="region of interest" description="Disordered" evidence="1">
    <location>
        <begin position="1"/>
        <end position="60"/>
    </location>
</feature>
<evidence type="ECO:0000256" key="1">
    <source>
        <dbReference type="SAM" id="MobiDB-lite"/>
    </source>
</evidence>
<keyword evidence="2" id="KW-1133">Transmembrane helix</keyword>
<evidence type="ECO:0000313" key="3">
    <source>
        <dbReference type="EMBL" id="MDP5307810.1"/>
    </source>
</evidence>
<reference evidence="3 4" key="1">
    <citation type="submission" date="2023-08" db="EMBL/GenBank/DDBJ databases">
        <authorList>
            <person name="Park J.-S."/>
        </authorList>
    </citation>
    <scope>NUCLEOTIDE SEQUENCE [LARGE SCALE GENOMIC DNA]</scope>
    <source>
        <strain evidence="3 4">2205BS29-5</strain>
    </source>
</reference>
<dbReference type="RefSeq" id="WP_305963661.1">
    <property type="nucleotide sequence ID" value="NZ_JAVAMQ010000010.1"/>
</dbReference>
<proteinExistence type="predicted"/>
<dbReference type="EMBL" id="JAVAMQ010000010">
    <property type="protein sequence ID" value="MDP5307810.1"/>
    <property type="molecule type" value="Genomic_DNA"/>
</dbReference>
<keyword evidence="2" id="KW-0472">Membrane</keyword>
<feature type="region of interest" description="Disordered" evidence="1">
    <location>
        <begin position="193"/>
        <end position="218"/>
    </location>
</feature>
<feature type="compositionally biased region" description="Low complexity" evidence="1">
    <location>
        <begin position="123"/>
        <end position="134"/>
    </location>
</feature>
<sequence length="218" mass="23083">MSREEDILPLTEADRVSQTRFGPRSVPKGHRPGSQHGPMRASRVIADAPMSPDGRRPYPTPSTASKVIVWGGVALGVAGVTAAALMAARKLAADTPDRPHERPGPTVRQGAPRPARPADTVHVRPAAAPVAASRKTGNLARDLTDTASELSASLNGVAQSLVSAFDGFSRVARQSSGLVREFAQAADQIRTVMGRADAARGTATPRPQDRDEKRRHNL</sequence>
<gene>
    <name evidence="3" type="ORF">Q5Y72_11990</name>
</gene>
<feature type="compositionally biased region" description="Basic and acidic residues" evidence="1">
    <location>
        <begin position="207"/>
        <end position="218"/>
    </location>
</feature>